<dbReference type="GO" id="GO:0043565">
    <property type="term" value="F:sequence-specific DNA binding"/>
    <property type="evidence" value="ECO:0007669"/>
    <property type="project" value="TreeGrafter"/>
</dbReference>
<dbReference type="EMBL" id="JAADYS010000124">
    <property type="protein sequence ID" value="KAF4472144.1"/>
    <property type="molecule type" value="Genomic_DNA"/>
</dbReference>
<dbReference type="GO" id="GO:0006351">
    <property type="term" value="P:DNA-templated transcription"/>
    <property type="evidence" value="ECO:0007669"/>
    <property type="project" value="InterPro"/>
</dbReference>
<evidence type="ECO:0000256" key="3">
    <source>
        <dbReference type="ARBA" id="ARBA00022833"/>
    </source>
</evidence>
<evidence type="ECO:0000259" key="8">
    <source>
        <dbReference type="SMART" id="SM00906"/>
    </source>
</evidence>
<evidence type="ECO:0000313" key="9">
    <source>
        <dbReference type="EMBL" id="KAF4472144.1"/>
    </source>
</evidence>
<dbReference type="PANTHER" id="PTHR47782:SF12">
    <property type="entry name" value="ZN(II)2CYS6 TRANSCRIPTION FACTOR (EUROFUNG)"/>
    <property type="match status" value="1"/>
</dbReference>
<protein>
    <submittedName>
        <fullName evidence="9">Subtilisin-like protease</fullName>
    </submittedName>
</protein>
<keyword evidence="3" id="KW-0862">Zinc</keyword>
<dbReference type="Proteomes" id="UP000554235">
    <property type="component" value="Unassembled WGS sequence"/>
</dbReference>
<name>A0A8H4PE09_9HYPO</name>
<keyword evidence="10" id="KW-1185">Reference proteome</keyword>
<evidence type="ECO:0000256" key="2">
    <source>
        <dbReference type="ARBA" id="ARBA00022723"/>
    </source>
</evidence>
<dbReference type="AlphaFoldDB" id="A0A8H4PE09"/>
<dbReference type="Pfam" id="PF04082">
    <property type="entry name" value="Fungal_trans"/>
    <property type="match status" value="1"/>
</dbReference>
<keyword evidence="5" id="KW-0238">DNA-binding</keyword>
<evidence type="ECO:0000256" key="6">
    <source>
        <dbReference type="ARBA" id="ARBA00023163"/>
    </source>
</evidence>
<evidence type="ECO:0000256" key="1">
    <source>
        <dbReference type="ARBA" id="ARBA00004123"/>
    </source>
</evidence>
<reference evidence="9 10" key="1">
    <citation type="submission" date="2020-01" db="EMBL/GenBank/DDBJ databases">
        <title>Identification and distribution of gene clusters putatively required for synthesis of sphingolipid metabolism inhibitors in phylogenetically diverse species of the filamentous fungus Fusarium.</title>
        <authorList>
            <person name="Kim H.-S."/>
            <person name="Busman M."/>
            <person name="Brown D.W."/>
            <person name="Divon H."/>
            <person name="Uhlig S."/>
            <person name="Proctor R.H."/>
        </authorList>
    </citation>
    <scope>NUCLEOTIDE SEQUENCE [LARGE SCALE GENOMIC DNA]</scope>
    <source>
        <strain evidence="9 10">NRRL 20459</strain>
    </source>
</reference>
<dbReference type="SMART" id="SM00906">
    <property type="entry name" value="Fungal_trans"/>
    <property type="match status" value="1"/>
</dbReference>
<dbReference type="GO" id="GO:0000981">
    <property type="term" value="F:DNA-binding transcription factor activity, RNA polymerase II-specific"/>
    <property type="evidence" value="ECO:0007669"/>
    <property type="project" value="TreeGrafter"/>
</dbReference>
<keyword evidence="2" id="KW-0479">Metal-binding</keyword>
<keyword evidence="6" id="KW-0804">Transcription</keyword>
<dbReference type="GO" id="GO:0008270">
    <property type="term" value="F:zinc ion binding"/>
    <property type="evidence" value="ECO:0007669"/>
    <property type="project" value="InterPro"/>
</dbReference>
<comment type="subcellular location">
    <subcellularLocation>
        <location evidence="1">Nucleus</location>
    </subcellularLocation>
</comment>
<dbReference type="GO" id="GO:0005634">
    <property type="term" value="C:nucleus"/>
    <property type="evidence" value="ECO:0007669"/>
    <property type="project" value="UniProtKB-SubCell"/>
</dbReference>
<evidence type="ECO:0000256" key="5">
    <source>
        <dbReference type="ARBA" id="ARBA00023125"/>
    </source>
</evidence>
<feature type="domain" description="Xylanolytic transcriptional activator regulatory" evidence="8">
    <location>
        <begin position="2"/>
        <end position="77"/>
    </location>
</feature>
<dbReference type="CDD" id="cd12148">
    <property type="entry name" value="fungal_TF_MHR"/>
    <property type="match status" value="1"/>
</dbReference>
<dbReference type="GO" id="GO:0006508">
    <property type="term" value="P:proteolysis"/>
    <property type="evidence" value="ECO:0007669"/>
    <property type="project" value="UniProtKB-KW"/>
</dbReference>
<dbReference type="GO" id="GO:0045944">
    <property type="term" value="P:positive regulation of transcription by RNA polymerase II"/>
    <property type="evidence" value="ECO:0007669"/>
    <property type="project" value="TreeGrafter"/>
</dbReference>
<dbReference type="InterPro" id="IPR007219">
    <property type="entry name" value="XnlR_reg_dom"/>
</dbReference>
<keyword evidence="7" id="KW-0539">Nucleus</keyword>
<sequence>MERNISGLALRQCIELGYHRNVKKINVTTNALRLELRKRVFWCAYQIDCASSVNLGLPLSLPIQEVDTEFPIDIDDSSIDENGIHGLPRQSSSDPATTVSHALHQFRIRCIWARIHASLYSHSSPLRQDPESYLAKVQSLRGQLEDWMTSTPPEPRRNGPQLCVFASTEDYKITYSETILLLYRGQLTTWDKVQDDVFLECMDAASNIYLSCKRLYVGKPINFTWGTLHTSPAVRQAVRYDRVSSIFTTCTMLLAIMAERWEGAGPYRDLFEGLASRAMAMIVERNQDDTSATLPVPSGNSANPNTEDLSPWAAQISDIGMTDAFGGLLNGLIGDFGEDQEFQESIWNF</sequence>
<keyword evidence="4" id="KW-0805">Transcription regulation</keyword>
<gene>
    <name evidence="9" type="ORF">FALBO_952</name>
</gene>
<evidence type="ECO:0000313" key="10">
    <source>
        <dbReference type="Proteomes" id="UP000554235"/>
    </source>
</evidence>
<organism evidence="9 10">
    <name type="scientific">Fusarium albosuccineum</name>
    <dbReference type="NCBI Taxonomy" id="1237068"/>
    <lineage>
        <taxon>Eukaryota</taxon>
        <taxon>Fungi</taxon>
        <taxon>Dikarya</taxon>
        <taxon>Ascomycota</taxon>
        <taxon>Pezizomycotina</taxon>
        <taxon>Sordariomycetes</taxon>
        <taxon>Hypocreomycetidae</taxon>
        <taxon>Hypocreales</taxon>
        <taxon>Nectriaceae</taxon>
        <taxon>Fusarium</taxon>
        <taxon>Fusarium decemcellulare species complex</taxon>
    </lineage>
</organism>
<dbReference type="InterPro" id="IPR052202">
    <property type="entry name" value="Yeast_MetPath_Reg"/>
</dbReference>
<accession>A0A8H4PE09</accession>
<keyword evidence="9" id="KW-0378">Hydrolase</keyword>
<comment type="caution">
    <text evidence="9">The sequence shown here is derived from an EMBL/GenBank/DDBJ whole genome shotgun (WGS) entry which is preliminary data.</text>
</comment>
<keyword evidence="9" id="KW-0645">Protease</keyword>
<dbReference type="GO" id="GO:0008233">
    <property type="term" value="F:peptidase activity"/>
    <property type="evidence" value="ECO:0007669"/>
    <property type="project" value="UniProtKB-KW"/>
</dbReference>
<dbReference type="PANTHER" id="PTHR47782">
    <property type="entry name" value="ZN(II)2CYS6 TRANSCRIPTION FACTOR (EUROFUNG)-RELATED"/>
    <property type="match status" value="1"/>
</dbReference>
<evidence type="ECO:0000256" key="7">
    <source>
        <dbReference type="ARBA" id="ARBA00023242"/>
    </source>
</evidence>
<proteinExistence type="predicted"/>
<dbReference type="OrthoDB" id="189997at2759"/>
<evidence type="ECO:0000256" key="4">
    <source>
        <dbReference type="ARBA" id="ARBA00023015"/>
    </source>
</evidence>